<dbReference type="EMBL" id="JAUEPR010000003">
    <property type="protein sequence ID" value="KAK0487228.1"/>
    <property type="molecule type" value="Genomic_DNA"/>
</dbReference>
<proteinExistence type="predicted"/>
<organism evidence="1 2">
    <name type="scientific">Armillaria novae-zelandiae</name>
    <dbReference type="NCBI Taxonomy" id="153914"/>
    <lineage>
        <taxon>Eukaryota</taxon>
        <taxon>Fungi</taxon>
        <taxon>Dikarya</taxon>
        <taxon>Basidiomycota</taxon>
        <taxon>Agaricomycotina</taxon>
        <taxon>Agaricomycetes</taxon>
        <taxon>Agaricomycetidae</taxon>
        <taxon>Agaricales</taxon>
        <taxon>Marasmiineae</taxon>
        <taxon>Physalacriaceae</taxon>
        <taxon>Armillaria</taxon>
    </lineage>
</organism>
<evidence type="ECO:0000313" key="1">
    <source>
        <dbReference type="EMBL" id="KAK0487228.1"/>
    </source>
</evidence>
<evidence type="ECO:0000313" key="2">
    <source>
        <dbReference type="Proteomes" id="UP001175227"/>
    </source>
</evidence>
<dbReference type="Proteomes" id="UP001175227">
    <property type="component" value="Unassembled WGS sequence"/>
</dbReference>
<gene>
    <name evidence="1" type="ORF">IW261DRAFT_1589667</name>
</gene>
<dbReference type="AlphaFoldDB" id="A0AA39UH60"/>
<comment type="caution">
    <text evidence="1">The sequence shown here is derived from an EMBL/GenBank/DDBJ whole genome shotgun (WGS) entry which is preliminary data.</text>
</comment>
<reference evidence="1" key="1">
    <citation type="submission" date="2023-06" db="EMBL/GenBank/DDBJ databases">
        <authorList>
            <consortium name="Lawrence Berkeley National Laboratory"/>
            <person name="Ahrendt S."/>
            <person name="Sahu N."/>
            <person name="Indic B."/>
            <person name="Wong-Bajracharya J."/>
            <person name="Merenyi Z."/>
            <person name="Ke H.-M."/>
            <person name="Monk M."/>
            <person name="Kocsube S."/>
            <person name="Drula E."/>
            <person name="Lipzen A."/>
            <person name="Balint B."/>
            <person name="Henrissat B."/>
            <person name="Andreopoulos B."/>
            <person name="Martin F.M."/>
            <person name="Harder C.B."/>
            <person name="Rigling D."/>
            <person name="Ford K.L."/>
            <person name="Foster G.D."/>
            <person name="Pangilinan J."/>
            <person name="Papanicolaou A."/>
            <person name="Barry K."/>
            <person name="LaButti K."/>
            <person name="Viragh M."/>
            <person name="Koriabine M."/>
            <person name="Yan M."/>
            <person name="Riley R."/>
            <person name="Champramary S."/>
            <person name="Plett K.L."/>
            <person name="Tsai I.J."/>
            <person name="Slot J."/>
            <person name="Sipos G."/>
            <person name="Plett J."/>
            <person name="Nagy L.G."/>
            <person name="Grigoriev I.V."/>
        </authorList>
    </citation>
    <scope>NUCLEOTIDE SEQUENCE</scope>
    <source>
        <strain evidence="1">ICMP 16352</strain>
    </source>
</reference>
<name>A0AA39UH60_9AGAR</name>
<protein>
    <submittedName>
        <fullName evidence="1">Uncharacterized protein</fullName>
    </submittedName>
</protein>
<sequence length="260" mass="28697">MQKVPHYMVSIKPLSEINEGNMDRVVGLYEGRNAIDAIFKTQLDAFFNTLPKSELAGETIGNRGSKVGLIIPGGVNNILFNIGSRRALVLSATRQVLQRLRQQWFLSDVGRTFLGNGALRLRSGSNSNAQFVAILLIKMCRSGSLLPSGPDIHGDCNEFFAFLISPIPAADSGQDVNIYGQGGRRGEGKRNEKAKRNQENARKQFVDCLACSELDMDVYGQGSHKKDITRMAYGVRHYAAVLFDLTGSELDVDVYSRRSH</sequence>
<keyword evidence="2" id="KW-1185">Reference proteome</keyword>
<accession>A0AA39UH60</accession>